<evidence type="ECO:0000256" key="6">
    <source>
        <dbReference type="SAM" id="MobiDB-lite"/>
    </source>
</evidence>
<dbReference type="PANTHER" id="PTHR13748:SF62">
    <property type="entry name" value="COBW DOMAIN-CONTAINING PROTEIN"/>
    <property type="match status" value="1"/>
</dbReference>
<comment type="catalytic activity">
    <reaction evidence="5">
        <text>GTP + H2O = GDP + phosphate + H(+)</text>
        <dbReference type="Rhea" id="RHEA:19669"/>
        <dbReference type="ChEBI" id="CHEBI:15377"/>
        <dbReference type="ChEBI" id="CHEBI:15378"/>
        <dbReference type="ChEBI" id="CHEBI:37565"/>
        <dbReference type="ChEBI" id="CHEBI:43474"/>
        <dbReference type="ChEBI" id="CHEBI:58189"/>
    </reaction>
    <physiologicalReaction direction="left-to-right" evidence="5">
        <dbReference type="Rhea" id="RHEA:19670"/>
    </physiologicalReaction>
</comment>
<reference evidence="8" key="1">
    <citation type="submission" date="2019-10" db="EMBL/GenBank/DDBJ databases">
        <title>Nonomuraea sp. nov., isolated from Phyllanthus amarus.</title>
        <authorList>
            <person name="Klykleung N."/>
            <person name="Tanasupawat S."/>
        </authorList>
    </citation>
    <scope>NUCLEOTIDE SEQUENCE [LARGE SCALE GENOMIC DNA]</scope>
    <source>
        <strain evidence="8">3MP-10</strain>
    </source>
</reference>
<feature type="region of interest" description="Disordered" evidence="6">
    <location>
        <begin position="342"/>
        <end position="366"/>
    </location>
</feature>
<evidence type="ECO:0000259" key="7">
    <source>
        <dbReference type="SMART" id="SM00833"/>
    </source>
</evidence>
<dbReference type="InterPro" id="IPR003495">
    <property type="entry name" value="CobW/HypB/UreG_nucleotide-bd"/>
</dbReference>
<dbReference type="CDD" id="cd03112">
    <property type="entry name" value="CobW-like"/>
    <property type="match status" value="1"/>
</dbReference>
<dbReference type="Pfam" id="PF07683">
    <property type="entry name" value="CobW_C"/>
    <property type="match status" value="1"/>
</dbReference>
<keyword evidence="3" id="KW-0143">Chaperone</keyword>
<dbReference type="Gene3D" id="3.30.1220.10">
    <property type="entry name" value="CobW-like, C-terminal domain"/>
    <property type="match status" value="1"/>
</dbReference>
<keyword evidence="1" id="KW-0547">Nucleotide-binding</keyword>
<dbReference type="GO" id="GO:0016787">
    <property type="term" value="F:hydrolase activity"/>
    <property type="evidence" value="ECO:0007669"/>
    <property type="project" value="UniProtKB-KW"/>
</dbReference>
<dbReference type="Gene3D" id="3.40.50.300">
    <property type="entry name" value="P-loop containing nucleotide triphosphate hydrolases"/>
    <property type="match status" value="1"/>
</dbReference>
<dbReference type="PANTHER" id="PTHR13748">
    <property type="entry name" value="COBW-RELATED"/>
    <property type="match status" value="1"/>
</dbReference>
<dbReference type="InterPro" id="IPR036627">
    <property type="entry name" value="CobW-likC_sf"/>
</dbReference>
<dbReference type="OrthoDB" id="9808822at2"/>
<dbReference type="Pfam" id="PF02492">
    <property type="entry name" value="cobW"/>
    <property type="match status" value="1"/>
</dbReference>
<organism evidence="8 9">
    <name type="scientific">Streptomyces mimosae</name>
    <dbReference type="NCBI Taxonomy" id="2586635"/>
    <lineage>
        <taxon>Bacteria</taxon>
        <taxon>Bacillati</taxon>
        <taxon>Actinomycetota</taxon>
        <taxon>Actinomycetes</taxon>
        <taxon>Kitasatosporales</taxon>
        <taxon>Streptomycetaceae</taxon>
        <taxon>Streptomyces</taxon>
    </lineage>
</organism>
<evidence type="ECO:0000256" key="4">
    <source>
        <dbReference type="ARBA" id="ARBA00034320"/>
    </source>
</evidence>
<dbReference type="SMART" id="SM00833">
    <property type="entry name" value="CobW_C"/>
    <property type="match status" value="1"/>
</dbReference>
<dbReference type="InterPro" id="IPR027417">
    <property type="entry name" value="P-loop_NTPase"/>
</dbReference>
<sequence length="366" mass="37723">MLVLAGFLGAGKTTLLNHLLTNASGLRIGAVVNDFGSVPVDALTVAGQVDSLVSFGNGCLCCATDTEELDEALARLADPAAAIDLIVIEASGLAEPPTLVRMVLASEQPGVVYGGLVQVVDAVEHDALRARQPATDRYTALADLVVLNKTDLVPEEQRAPLLAALRDRAGGAPVVAASHGRIDPALLVDGASAERDRGTRQLSFADLLADEDHHDHPHAGFESVSFGSERPLDGGRLMDFLDARKAGLYRIKGFVRIAGGERYTVHAVGRFLRFFPDPPPAAGADADTSLVLIGTGLEAEALVAELTACVVADGGDGVDGGNGAAPDALWRVLRFVARNAEESSGGTVPGDEFAEPAASGRGGAGA</sequence>
<dbReference type="SUPFAM" id="SSF90002">
    <property type="entry name" value="Hypothetical protein YjiA, C-terminal domain"/>
    <property type="match status" value="1"/>
</dbReference>
<dbReference type="AlphaFoldDB" id="A0A5N6AH69"/>
<evidence type="ECO:0000256" key="3">
    <source>
        <dbReference type="ARBA" id="ARBA00023186"/>
    </source>
</evidence>
<keyword evidence="2" id="KW-0378">Hydrolase</keyword>
<dbReference type="InterPro" id="IPR011629">
    <property type="entry name" value="CobW-like_C"/>
</dbReference>
<keyword evidence="9" id="KW-1185">Reference proteome</keyword>
<dbReference type="EMBL" id="VDLY02000004">
    <property type="protein sequence ID" value="KAB8168031.1"/>
    <property type="molecule type" value="Genomic_DNA"/>
</dbReference>
<comment type="similarity">
    <text evidence="4">Belongs to the SIMIBI class G3E GTPase family. ZNG1 subfamily.</text>
</comment>
<dbReference type="GO" id="GO:0005737">
    <property type="term" value="C:cytoplasm"/>
    <property type="evidence" value="ECO:0007669"/>
    <property type="project" value="TreeGrafter"/>
</dbReference>
<proteinExistence type="inferred from homology"/>
<feature type="domain" description="CobW C-terminal" evidence="7">
    <location>
        <begin position="221"/>
        <end position="310"/>
    </location>
</feature>
<evidence type="ECO:0000313" key="9">
    <source>
        <dbReference type="Proteomes" id="UP000314251"/>
    </source>
</evidence>
<accession>A0A5N6AH69</accession>
<dbReference type="SUPFAM" id="SSF52540">
    <property type="entry name" value="P-loop containing nucleoside triphosphate hydrolases"/>
    <property type="match status" value="1"/>
</dbReference>
<dbReference type="Proteomes" id="UP000314251">
    <property type="component" value="Unassembled WGS sequence"/>
</dbReference>
<name>A0A5N6AH69_9ACTN</name>
<dbReference type="GO" id="GO:0000166">
    <property type="term" value="F:nucleotide binding"/>
    <property type="evidence" value="ECO:0007669"/>
    <property type="project" value="UniProtKB-KW"/>
</dbReference>
<dbReference type="InterPro" id="IPR051316">
    <property type="entry name" value="Zinc-reg_GTPase_activator"/>
</dbReference>
<comment type="caution">
    <text evidence="8">The sequence shown here is derived from an EMBL/GenBank/DDBJ whole genome shotgun (WGS) entry which is preliminary data.</text>
</comment>
<evidence type="ECO:0000256" key="2">
    <source>
        <dbReference type="ARBA" id="ARBA00022801"/>
    </source>
</evidence>
<evidence type="ECO:0000313" key="8">
    <source>
        <dbReference type="EMBL" id="KAB8168031.1"/>
    </source>
</evidence>
<evidence type="ECO:0000256" key="1">
    <source>
        <dbReference type="ARBA" id="ARBA00022741"/>
    </source>
</evidence>
<evidence type="ECO:0000256" key="5">
    <source>
        <dbReference type="ARBA" id="ARBA00049117"/>
    </source>
</evidence>
<protein>
    <submittedName>
        <fullName evidence="8">GTP-binding protein</fullName>
    </submittedName>
</protein>
<gene>
    <name evidence="8" type="ORF">FH607_008055</name>
</gene>